<dbReference type="OrthoDB" id="2402463at2"/>
<accession>A0A1Q2KZ95</accession>
<keyword evidence="2" id="KW-1185">Reference proteome</keyword>
<evidence type="ECO:0008006" key="3">
    <source>
        <dbReference type="Google" id="ProtNLM"/>
    </source>
</evidence>
<dbReference type="InterPro" id="IPR009776">
    <property type="entry name" value="Spore_0_M"/>
</dbReference>
<proteinExistence type="predicted"/>
<dbReference type="EMBL" id="CP019640">
    <property type="protein sequence ID" value="AQQ53493.1"/>
    <property type="molecule type" value="Genomic_DNA"/>
</dbReference>
<dbReference type="Pfam" id="PF07070">
    <property type="entry name" value="Spo0M"/>
    <property type="match status" value="1"/>
</dbReference>
<evidence type="ECO:0000313" key="1">
    <source>
        <dbReference type="EMBL" id="AQQ53493.1"/>
    </source>
</evidence>
<gene>
    <name evidence="1" type="ORF">B0X71_10690</name>
</gene>
<sequence>MGFRKFLSSIGIGSMSVETVVETPNVEAGDPLLGSIYIEDNGSEQEIEFIELIVLKRLERYSEYSDFEVVDKTVTKQTLEVAAGFNSKNSHILDFQLVPDERWQTEQENEKLILRTVVHILNGVDCSDEDEITYTQMERDR</sequence>
<reference evidence="1 2" key="1">
    <citation type="submission" date="2017-02" db="EMBL/GenBank/DDBJ databases">
        <title>The complete genomic sequence of a novel cold adapted crude oil-degrading bacterium Planococcus qaidamina Y42.</title>
        <authorList>
            <person name="Yang R."/>
        </authorList>
    </citation>
    <scope>NUCLEOTIDE SEQUENCE [LARGE SCALE GENOMIC DNA]</scope>
    <source>
        <strain evidence="1 2">Y42</strain>
    </source>
</reference>
<dbReference type="RefSeq" id="WP_077589390.1">
    <property type="nucleotide sequence ID" value="NZ_CP019640.1"/>
</dbReference>
<evidence type="ECO:0000313" key="2">
    <source>
        <dbReference type="Proteomes" id="UP000188184"/>
    </source>
</evidence>
<dbReference type="Proteomes" id="UP000188184">
    <property type="component" value="Chromosome"/>
</dbReference>
<dbReference type="PANTHER" id="PTHR40053">
    <property type="entry name" value="SPORULATION-CONTROL PROTEIN SPO0M"/>
    <property type="match status" value="1"/>
</dbReference>
<dbReference type="AlphaFoldDB" id="A0A1Q2KZ95"/>
<dbReference type="KEGG" id="pmar:B0X71_10690"/>
<name>A0A1Q2KZ95_9BACL</name>
<organism evidence="1 2">
    <name type="scientific">Planococcus lenghuensis</name>
    <dbReference type="NCBI Taxonomy" id="2213202"/>
    <lineage>
        <taxon>Bacteria</taxon>
        <taxon>Bacillati</taxon>
        <taxon>Bacillota</taxon>
        <taxon>Bacilli</taxon>
        <taxon>Bacillales</taxon>
        <taxon>Caryophanaceae</taxon>
        <taxon>Planococcus</taxon>
    </lineage>
</organism>
<dbReference type="PANTHER" id="PTHR40053:SF1">
    <property type="entry name" value="SPORULATION-CONTROL PROTEIN SPO0M"/>
    <property type="match status" value="1"/>
</dbReference>
<protein>
    <recommendedName>
        <fullName evidence="3">Stage 0 sporulation protein M</fullName>
    </recommendedName>
</protein>